<dbReference type="GO" id="GO:0003723">
    <property type="term" value="F:RNA binding"/>
    <property type="evidence" value="ECO:0007669"/>
    <property type="project" value="InterPro"/>
</dbReference>
<dbReference type="GO" id="GO:0052915">
    <property type="term" value="F:23S rRNA (guanine(2445)-N(2))-methyltransferase activity"/>
    <property type="evidence" value="ECO:0007669"/>
    <property type="project" value="UniProtKB-EC"/>
</dbReference>
<dbReference type="KEGG" id="pbas:SMSP2_02508"/>
<dbReference type="AlphaFoldDB" id="A0A1Q2MIJ9"/>
<keyword evidence="1 6" id="KW-0489">Methyltransferase</keyword>
<evidence type="ECO:0000313" key="7">
    <source>
        <dbReference type="Proteomes" id="UP000188181"/>
    </source>
</evidence>
<dbReference type="EC" id="2.1.1.173" evidence="6"/>
<evidence type="ECO:0000256" key="1">
    <source>
        <dbReference type="ARBA" id="ARBA00022603"/>
    </source>
</evidence>
<evidence type="ECO:0000259" key="4">
    <source>
        <dbReference type="Pfam" id="PF02926"/>
    </source>
</evidence>
<dbReference type="CDD" id="cd02440">
    <property type="entry name" value="AdoMet_MTases"/>
    <property type="match status" value="1"/>
</dbReference>
<dbReference type="PANTHER" id="PTHR47313:SF1">
    <property type="entry name" value="RIBOSOMAL RNA LARGE SUBUNIT METHYLTRANSFERASE K_L"/>
    <property type="match status" value="1"/>
</dbReference>
<dbReference type="InterPro" id="IPR000241">
    <property type="entry name" value="RlmKL-like_Mtase"/>
</dbReference>
<feature type="domain" description="THUMP" evidence="4">
    <location>
        <begin position="58"/>
        <end position="143"/>
    </location>
</feature>
<dbReference type="GO" id="GO:0070043">
    <property type="term" value="F:rRNA (guanine-N7-)-methyltransferase activity"/>
    <property type="evidence" value="ECO:0007669"/>
    <property type="project" value="TreeGrafter"/>
</dbReference>
<keyword evidence="7" id="KW-1185">Reference proteome</keyword>
<protein>
    <submittedName>
        <fullName evidence="6">Ribosomal RNA large subunit methyltransferase L</fullName>
        <ecNumber evidence="6">2.1.1.173</ecNumber>
    </submittedName>
</protein>
<gene>
    <name evidence="6" type="primary">rlmL</name>
    <name evidence="6" type="ORF">SMSP2_02508</name>
</gene>
<dbReference type="Pfam" id="PF01170">
    <property type="entry name" value="UPF0020"/>
    <property type="match status" value="1"/>
</dbReference>
<dbReference type="InterPro" id="IPR054170">
    <property type="entry name" value="RlmL_1st"/>
</dbReference>
<dbReference type="InterPro" id="IPR004114">
    <property type="entry name" value="THUMP_dom"/>
</dbReference>
<dbReference type="STRING" id="1851148.SMSP2_02508"/>
<dbReference type="Proteomes" id="UP000188181">
    <property type="component" value="Chromosome"/>
</dbReference>
<proteinExistence type="predicted"/>
<feature type="domain" description="RlmL ferredoxin-like" evidence="5">
    <location>
        <begin position="1"/>
        <end position="45"/>
    </location>
</feature>
<organism evidence="6 7">
    <name type="scientific">Limihaloglobus sulfuriphilus</name>
    <dbReference type="NCBI Taxonomy" id="1851148"/>
    <lineage>
        <taxon>Bacteria</taxon>
        <taxon>Pseudomonadati</taxon>
        <taxon>Planctomycetota</taxon>
        <taxon>Phycisphaerae</taxon>
        <taxon>Sedimentisphaerales</taxon>
        <taxon>Sedimentisphaeraceae</taxon>
        <taxon>Limihaloglobus</taxon>
    </lineage>
</organism>
<evidence type="ECO:0000313" key="6">
    <source>
        <dbReference type="EMBL" id="AQQ72127.1"/>
    </source>
</evidence>
<name>A0A1Q2MIJ9_9BACT</name>
<dbReference type="InterPro" id="IPR029063">
    <property type="entry name" value="SAM-dependent_MTases_sf"/>
</dbReference>
<dbReference type="CDD" id="cd11715">
    <property type="entry name" value="THUMP_AdoMetMT"/>
    <property type="match status" value="1"/>
</dbReference>
<dbReference type="PANTHER" id="PTHR47313">
    <property type="entry name" value="RIBOSOMAL RNA LARGE SUBUNIT METHYLTRANSFERASE K/L"/>
    <property type="match status" value="1"/>
</dbReference>
<dbReference type="Pfam" id="PF22020">
    <property type="entry name" value="RlmL_1st"/>
    <property type="match status" value="1"/>
</dbReference>
<reference evidence="7" key="1">
    <citation type="submission" date="2017-02" db="EMBL/GenBank/DDBJ databases">
        <title>Comparative genomics and description of representatives of a novel lineage of planctomycetes thriving in anoxic sediments.</title>
        <authorList>
            <person name="Spring S."/>
            <person name="Bunk B."/>
            <person name="Sproer C."/>
        </authorList>
    </citation>
    <scope>NUCLEOTIDE SEQUENCE [LARGE SCALE GENOMIC DNA]</scope>
    <source>
        <strain evidence="7">SM-Chi-D1</strain>
    </source>
</reference>
<evidence type="ECO:0000256" key="2">
    <source>
        <dbReference type="ARBA" id="ARBA00022679"/>
    </source>
</evidence>
<feature type="domain" description="Ribosomal RNA large subunit methyltransferase K/L-like methyltransferase" evidence="3">
    <location>
        <begin position="153"/>
        <end position="359"/>
    </location>
</feature>
<dbReference type="Pfam" id="PF02926">
    <property type="entry name" value="THUMP"/>
    <property type="match status" value="1"/>
</dbReference>
<accession>A0A1Q2MIJ9</accession>
<dbReference type="Gene3D" id="3.40.50.150">
    <property type="entry name" value="Vaccinia Virus protein VP39"/>
    <property type="match status" value="1"/>
</dbReference>
<keyword evidence="2 6" id="KW-0808">Transferase</keyword>
<evidence type="ECO:0000259" key="5">
    <source>
        <dbReference type="Pfam" id="PF22020"/>
    </source>
</evidence>
<dbReference type="Gene3D" id="3.30.2130.30">
    <property type="match status" value="1"/>
</dbReference>
<dbReference type="SUPFAM" id="SSF53335">
    <property type="entry name" value="S-adenosyl-L-methionine-dependent methyltransferases"/>
    <property type="match status" value="1"/>
</dbReference>
<dbReference type="EMBL" id="CP019646">
    <property type="protein sequence ID" value="AQQ72127.1"/>
    <property type="molecule type" value="Genomic_DNA"/>
</dbReference>
<sequence>MGLGCLLEEEMKELGYTPLKVRDTGVEIEGNFFDAMDLNLRLRCGYAVLYLLKAFECRDAEELYTQVYSQPWENIIPANEYLSIISRVDNPTINNSMFPNLKVKDAIADRLTNKLGSRCDSGSGRENIVVNLYWKGTNAWLYINTTGRKLSERGYRKMPHLAPMQETLVAACLRAADYTSDNPIVCPMCGSGTFAIEAALIALNRCPGLLRSNFAFMHLQNFESQLWQEMRAEARDEADNNKRPIIIASDIDPKAIEAAKKNALTAGVEHLIKFEVCDFADTTIPDEPGMIIMNPEYGKRLGDTRELEDIYARIGDFFKQKCTGWTGYIFTGNMDLAKKVGLRTSRRFPFYNADIECRLLKYEMYQGSRKSKYNQ</sequence>
<evidence type="ECO:0000259" key="3">
    <source>
        <dbReference type="Pfam" id="PF01170"/>
    </source>
</evidence>